<reference evidence="12" key="1">
    <citation type="journal article" date="2019" name="Nat. Commun.">
        <title>Genome-wide association mapping of date palm fruit traits.</title>
        <authorList>
            <person name="Hazzouri K.M."/>
            <person name="Gros-Balthazard M."/>
            <person name="Flowers J.M."/>
            <person name="Copetti D."/>
            <person name="Lemansour A."/>
            <person name="Lebrun M."/>
            <person name="Masmoudi K."/>
            <person name="Ferrand S."/>
            <person name="Dhar M.I."/>
            <person name="Fresquez Z.A."/>
            <person name="Rosas U."/>
            <person name="Zhang J."/>
            <person name="Talag J."/>
            <person name="Lee S."/>
            <person name="Kudrna D."/>
            <person name="Powell R.F."/>
            <person name="Leitch I.J."/>
            <person name="Krueger R.R."/>
            <person name="Wing R.A."/>
            <person name="Amiri K.M.A."/>
            <person name="Purugganan M.D."/>
        </authorList>
    </citation>
    <scope>NUCLEOTIDE SEQUENCE [LARGE SCALE GENOMIC DNA]</scope>
    <source>
        <strain evidence="12">cv. Khalas</strain>
    </source>
</reference>
<evidence type="ECO:0000256" key="7">
    <source>
        <dbReference type="ARBA" id="ARBA00023136"/>
    </source>
</evidence>
<keyword evidence="5" id="KW-0677">Repeat</keyword>
<evidence type="ECO:0000256" key="5">
    <source>
        <dbReference type="ARBA" id="ARBA00022737"/>
    </source>
</evidence>
<dbReference type="InterPro" id="IPR046959">
    <property type="entry name" value="PRK1-6/SRF4-like"/>
</dbReference>
<gene>
    <name evidence="13" type="primary">LOC103716317</name>
</gene>
<feature type="transmembrane region" description="Helical" evidence="9">
    <location>
        <begin position="260"/>
        <end position="281"/>
    </location>
</feature>
<dbReference type="Pfam" id="PF00069">
    <property type="entry name" value="Pkinase"/>
    <property type="match status" value="1"/>
</dbReference>
<dbReference type="Gene3D" id="3.80.10.10">
    <property type="entry name" value="Ribonuclease Inhibitor"/>
    <property type="match status" value="2"/>
</dbReference>
<dbReference type="GO" id="GO:0005524">
    <property type="term" value="F:ATP binding"/>
    <property type="evidence" value="ECO:0007669"/>
    <property type="project" value="InterPro"/>
</dbReference>
<dbReference type="AlphaFoldDB" id="A0A8B7CMT2"/>
<dbReference type="RefSeq" id="XP_008802490.2">
    <property type="nucleotide sequence ID" value="XM_008804268.4"/>
</dbReference>
<keyword evidence="4 10" id="KW-0732">Signal</keyword>
<evidence type="ECO:0000256" key="6">
    <source>
        <dbReference type="ARBA" id="ARBA00022989"/>
    </source>
</evidence>
<dbReference type="InterPro" id="IPR011009">
    <property type="entry name" value="Kinase-like_dom_sf"/>
</dbReference>
<feature type="region of interest" description="Disordered" evidence="8">
    <location>
        <begin position="304"/>
        <end position="341"/>
    </location>
</feature>
<organism evidence="12 13">
    <name type="scientific">Phoenix dactylifera</name>
    <name type="common">Date palm</name>
    <dbReference type="NCBI Taxonomy" id="42345"/>
    <lineage>
        <taxon>Eukaryota</taxon>
        <taxon>Viridiplantae</taxon>
        <taxon>Streptophyta</taxon>
        <taxon>Embryophyta</taxon>
        <taxon>Tracheophyta</taxon>
        <taxon>Spermatophyta</taxon>
        <taxon>Magnoliopsida</taxon>
        <taxon>Liliopsida</taxon>
        <taxon>Arecaceae</taxon>
        <taxon>Coryphoideae</taxon>
        <taxon>Phoeniceae</taxon>
        <taxon>Phoenix</taxon>
    </lineage>
</organism>
<dbReference type="Gene3D" id="1.10.510.10">
    <property type="entry name" value="Transferase(Phosphotransferase) domain 1"/>
    <property type="match status" value="1"/>
</dbReference>
<dbReference type="InterPro" id="IPR013210">
    <property type="entry name" value="LRR_N_plant-typ"/>
</dbReference>
<accession>A0A8B7CMT2</accession>
<keyword evidence="12" id="KW-1185">Reference proteome</keyword>
<dbReference type="InterPro" id="IPR000719">
    <property type="entry name" value="Prot_kinase_dom"/>
</dbReference>
<evidence type="ECO:0000256" key="8">
    <source>
        <dbReference type="SAM" id="MobiDB-lite"/>
    </source>
</evidence>
<dbReference type="Gene3D" id="3.30.200.20">
    <property type="entry name" value="Phosphorylase Kinase, domain 1"/>
    <property type="match status" value="1"/>
</dbReference>
<dbReference type="OrthoDB" id="418615at2759"/>
<feature type="domain" description="Protein kinase" evidence="11">
    <location>
        <begin position="368"/>
        <end position="644"/>
    </location>
</feature>
<dbReference type="PANTHER" id="PTHR48007:SF38">
    <property type="entry name" value="LEUCINE-RICH REPEAT PROTEIN KINASE FAMILY PROTEIN"/>
    <property type="match status" value="1"/>
</dbReference>
<dbReference type="Pfam" id="PF00560">
    <property type="entry name" value="LRR_1"/>
    <property type="match status" value="2"/>
</dbReference>
<dbReference type="PROSITE" id="PS50011">
    <property type="entry name" value="PROTEIN_KINASE_DOM"/>
    <property type="match status" value="1"/>
</dbReference>
<feature type="compositionally biased region" description="Low complexity" evidence="8">
    <location>
        <begin position="234"/>
        <end position="250"/>
    </location>
</feature>
<reference evidence="13" key="2">
    <citation type="submission" date="2025-08" db="UniProtKB">
        <authorList>
            <consortium name="RefSeq"/>
        </authorList>
    </citation>
    <scope>IDENTIFICATION</scope>
    <source>
        <tissue evidence="13">Young leaves</tissue>
    </source>
</reference>
<evidence type="ECO:0000313" key="13">
    <source>
        <dbReference type="RefSeq" id="XP_008802490.2"/>
    </source>
</evidence>
<dbReference type="PANTHER" id="PTHR48007">
    <property type="entry name" value="LEUCINE-RICH REPEAT RECEPTOR-LIKE PROTEIN KINASE PXC1"/>
    <property type="match status" value="1"/>
</dbReference>
<dbReference type="InterPro" id="IPR032675">
    <property type="entry name" value="LRR_dom_sf"/>
</dbReference>
<evidence type="ECO:0000256" key="9">
    <source>
        <dbReference type="SAM" id="Phobius"/>
    </source>
</evidence>
<feature type="region of interest" description="Disordered" evidence="8">
    <location>
        <begin position="660"/>
        <end position="693"/>
    </location>
</feature>
<dbReference type="Pfam" id="PF08263">
    <property type="entry name" value="LRRNT_2"/>
    <property type="match status" value="1"/>
</dbReference>
<dbReference type="SUPFAM" id="SSF56112">
    <property type="entry name" value="Protein kinase-like (PK-like)"/>
    <property type="match status" value="1"/>
</dbReference>
<protein>
    <submittedName>
        <fullName evidence="13">Pollen receptor-like kinase 3</fullName>
    </submittedName>
</protein>
<dbReference type="GO" id="GO:0004672">
    <property type="term" value="F:protein kinase activity"/>
    <property type="evidence" value="ECO:0007669"/>
    <property type="project" value="InterPro"/>
</dbReference>
<dbReference type="Proteomes" id="UP000228380">
    <property type="component" value="Chromosome 15"/>
</dbReference>
<feature type="region of interest" description="Disordered" evidence="8">
    <location>
        <begin position="234"/>
        <end position="254"/>
    </location>
</feature>
<evidence type="ECO:0000256" key="3">
    <source>
        <dbReference type="ARBA" id="ARBA00022692"/>
    </source>
</evidence>
<dbReference type="FunFam" id="3.80.10.10:FF:000400">
    <property type="entry name" value="Nuclear pore complex protein NUP107"/>
    <property type="match status" value="1"/>
</dbReference>
<evidence type="ECO:0000256" key="2">
    <source>
        <dbReference type="ARBA" id="ARBA00022614"/>
    </source>
</evidence>
<evidence type="ECO:0000256" key="4">
    <source>
        <dbReference type="ARBA" id="ARBA00022729"/>
    </source>
</evidence>
<keyword evidence="2" id="KW-0433">Leucine-rich repeat</keyword>
<sequence>MTAVLPLVCFLFLIAISCPSAAAQEVVAEGKAPTSDLLALLQLKDSFANAGGLSSWSANGSLPCKWTGVFCTNNVVIGLNLANLGLSGKIDIDALAPLKGLRAINFNNNSFSGPLPAALSRLGALKSIYLAGNKFSGSIPSDLFASMSHLKKLWLDHNDFSGPVPSSLANLAYLMELLLDDNAFEGAIPDFSSKALKTFNAANNKLSGPIPASLAHFDAAAFQGNTALCGAPLSSTPCSTTPPTTTTPASSEKESGSGKMAVILVIAALLLFALVSALLIIRQRQRDKESNTLGADVAEAEAVEAANPVPASSESSHKQKSVGSSHKPSGSSRSGSALAGGAGAGGSAGELVMVNEEKGVFGLADLMKASAEVLGNGGLGSTYKAVMASGLAVAVKRMREMNRVGKDAFEEQIRLLGRLRHPNVLTPLAFHYRKEEKLVASEYVPKGSLAFILHGDRGPDHRALDWPTRLKIIRGIARGMAYLHGELAALDVPHGNLKSGNVLLGPDFEPLLVDYGFLGLVAQSQASHVMFAYKSPETLQDRHVSPKSDVYCLGVVILEVLTGKFPSQYLNNTKGGTDVVQWTASAIAENREAELLDPEITGGDMASEPVMVRLLQLGAACADVDPDERPNMKEVVQFIEEITVGPFGPLPSLKNSHADVALSAPEPAPEGAGSGGTTGERLTGDNLPFHGAR</sequence>
<dbReference type="KEGG" id="pda:103716317"/>
<dbReference type="GeneID" id="103716317"/>
<feature type="compositionally biased region" description="Low complexity" evidence="8">
    <location>
        <begin position="321"/>
        <end position="337"/>
    </location>
</feature>
<keyword evidence="7 9" id="KW-0472">Membrane</keyword>
<dbReference type="GO" id="GO:0016020">
    <property type="term" value="C:membrane"/>
    <property type="evidence" value="ECO:0007669"/>
    <property type="project" value="UniProtKB-SubCell"/>
</dbReference>
<dbReference type="SUPFAM" id="SSF52058">
    <property type="entry name" value="L domain-like"/>
    <property type="match status" value="1"/>
</dbReference>
<keyword evidence="6 9" id="KW-1133">Transmembrane helix</keyword>
<name>A0A8B7CMT2_PHODC</name>
<evidence type="ECO:0000259" key="11">
    <source>
        <dbReference type="PROSITE" id="PS50011"/>
    </source>
</evidence>
<proteinExistence type="predicted"/>
<keyword evidence="3 9" id="KW-0812">Transmembrane</keyword>
<dbReference type="InterPro" id="IPR001611">
    <property type="entry name" value="Leu-rich_rpt"/>
</dbReference>
<comment type="subcellular location">
    <subcellularLocation>
        <location evidence="1">Membrane</location>
    </subcellularLocation>
</comment>
<evidence type="ECO:0000313" key="12">
    <source>
        <dbReference type="Proteomes" id="UP000228380"/>
    </source>
</evidence>
<dbReference type="CDD" id="cd14066">
    <property type="entry name" value="STKc_IRAK"/>
    <property type="match status" value="1"/>
</dbReference>
<evidence type="ECO:0000256" key="1">
    <source>
        <dbReference type="ARBA" id="ARBA00004370"/>
    </source>
</evidence>
<feature type="chain" id="PRO_5034101628" evidence="10">
    <location>
        <begin position="24"/>
        <end position="693"/>
    </location>
</feature>
<evidence type="ECO:0000256" key="10">
    <source>
        <dbReference type="SAM" id="SignalP"/>
    </source>
</evidence>
<feature type="signal peptide" evidence="10">
    <location>
        <begin position="1"/>
        <end position="23"/>
    </location>
</feature>